<dbReference type="SUPFAM" id="SSF116726">
    <property type="entry name" value="TrkA C-terminal domain-like"/>
    <property type="match status" value="2"/>
</dbReference>
<keyword evidence="2" id="KW-0813">Transport</keyword>
<dbReference type="GO" id="GO:0006813">
    <property type="term" value="P:potassium ion transport"/>
    <property type="evidence" value="ECO:0007669"/>
    <property type="project" value="InterPro"/>
</dbReference>
<dbReference type="Gene3D" id="3.30.70.1450">
    <property type="entry name" value="Regulator of K+ conductance, C-terminal domain"/>
    <property type="match status" value="2"/>
</dbReference>
<feature type="domain" description="RCK C-terminal" evidence="8">
    <location>
        <begin position="297"/>
        <end position="381"/>
    </location>
</feature>
<keyword evidence="4" id="KW-0677">Repeat</keyword>
<evidence type="ECO:0000256" key="6">
    <source>
        <dbReference type="ARBA" id="ARBA00023136"/>
    </source>
</evidence>
<dbReference type="Pfam" id="PF03600">
    <property type="entry name" value="CitMHS"/>
    <property type="match status" value="1"/>
</dbReference>
<feature type="transmembrane region" description="Helical" evidence="7">
    <location>
        <begin position="138"/>
        <end position="163"/>
    </location>
</feature>
<dbReference type="PANTHER" id="PTHR43652:SF2">
    <property type="entry name" value="BASIC AMINO ACID ANTIPORTER YFCC-RELATED"/>
    <property type="match status" value="1"/>
</dbReference>
<gene>
    <name evidence="9" type="ORF">AIOL_003162</name>
</gene>
<name>A0A0J9E6A4_9RHOB</name>
<dbReference type="PROSITE" id="PS51202">
    <property type="entry name" value="RCK_C"/>
    <property type="match status" value="2"/>
</dbReference>
<feature type="transmembrane region" description="Helical" evidence="7">
    <location>
        <begin position="443"/>
        <end position="462"/>
    </location>
</feature>
<proteinExistence type="predicted"/>
<feature type="transmembrane region" description="Helical" evidence="7">
    <location>
        <begin position="92"/>
        <end position="118"/>
    </location>
</feature>
<sequence length="589" mass="62111">MTQDQIILFALFGAVFGLLLWGRFRYDLVAFSALMAGVVLGVVPTKDAFSGFGHPATLVVALVLVVSAGLVRSGAVFLITRTLVDSTRGLGAHIAIMGGIGGVLSAFMNNVAALALLMPVDMQTAKKAGRAPGLTLMPLSFATILGGMVTLIGTPPNIIIAAIREESLGAPFKMFDFAPVGGVAAIAGLLFVALIGWRLIPQQDAGGEPGDGAEYVSELTVPEGSKHIGQRLEDLYELAEKNDVAIVGLVRDGKRLFGMQRRGEIAAQDALVIQAEPQALDEFRAALSLDFAEAKREERLRAAGAGLTQIEVVVPETARIAGKTAASVGLNWRQGAALMGIRRANGRIRRQVRRTEVRPGDILLLLVPQGHEADVTEWLGCLPLAERGLAVTQDDKVWLGIGMFAAAVIAASLGWLYLPVALGLVAVGFVLTRILPIQEIYDHIEWPVVVLLGSMIPLGAALEQSGGTELIAGALVGFTQGLPAWAILTVLMVVTMTLSDVLNNTATTIVAAPVGIQMAQSLGVNPDPFLMAVAVAASCAFLTPIGHKNNTLILGPGGYRFGDYWRTGLPLEVIIVAVSIPAILVFWPL</sequence>
<evidence type="ECO:0000256" key="2">
    <source>
        <dbReference type="ARBA" id="ARBA00022448"/>
    </source>
</evidence>
<feature type="transmembrane region" description="Helical" evidence="7">
    <location>
        <begin position="474"/>
        <end position="494"/>
    </location>
</feature>
<feature type="transmembrane region" description="Helical" evidence="7">
    <location>
        <begin position="28"/>
        <end position="45"/>
    </location>
</feature>
<evidence type="ECO:0000313" key="10">
    <source>
        <dbReference type="Proteomes" id="UP000037178"/>
    </source>
</evidence>
<dbReference type="InterPro" id="IPR006037">
    <property type="entry name" value="RCK_C"/>
</dbReference>
<feature type="transmembrane region" description="Helical" evidence="7">
    <location>
        <begin position="501"/>
        <end position="523"/>
    </location>
</feature>
<protein>
    <submittedName>
        <fullName evidence="9">TrkA-C domain protein</fullName>
    </submittedName>
</protein>
<dbReference type="PATRIC" id="fig|1675527.3.peg.3305"/>
<feature type="transmembrane region" description="Helical" evidence="7">
    <location>
        <begin position="175"/>
        <end position="197"/>
    </location>
</feature>
<dbReference type="GO" id="GO:0008324">
    <property type="term" value="F:monoatomic cation transmembrane transporter activity"/>
    <property type="evidence" value="ECO:0007669"/>
    <property type="project" value="InterPro"/>
</dbReference>
<dbReference type="CDD" id="cd01115">
    <property type="entry name" value="SLC13_permease"/>
    <property type="match status" value="1"/>
</dbReference>
<dbReference type="RefSeq" id="WP_049643826.1">
    <property type="nucleotide sequence ID" value="NZ_LFTY01000002.1"/>
</dbReference>
<dbReference type="OrthoDB" id="9809303at2"/>
<feature type="transmembrane region" description="Helical" evidence="7">
    <location>
        <begin position="529"/>
        <end position="547"/>
    </location>
</feature>
<accession>A0A0J9E6A4</accession>
<feature type="transmembrane region" description="Helical" evidence="7">
    <location>
        <begin position="57"/>
        <end position="80"/>
    </location>
</feature>
<evidence type="ECO:0000259" key="8">
    <source>
        <dbReference type="PROSITE" id="PS51202"/>
    </source>
</evidence>
<evidence type="ECO:0000256" key="4">
    <source>
        <dbReference type="ARBA" id="ARBA00022737"/>
    </source>
</evidence>
<reference evidence="9 10" key="1">
    <citation type="submission" date="2015-06" db="EMBL/GenBank/DDBJ databases">
        <title>Draft genome sequence of an Alphaproteobacteria species associated to the Mediterranean sponge Oscarella lobularis.</title>
        <authorList>
            <person name="Jourda C."/>
            <person name="Santini S."/>
            <person name="Claverie J.-M."/>
        </authorList>
    </citation>
    <scope>NUCLEOTIDE SEQUENCE [LARGE SCALE GENOMIC DNA]</scope>
    <source>
        <strain evidence="9">IGS</strain>
    </source>
</reference>
<evidence type="ECO:0000256" key="5">
    <source>
        <dbReference type="ARBA" id="ARBA00022989"/>
    </source>
</evidence>
<organism evidence="9 10">
    <name type="scientific">Candidatus Rhodobacter oscarellae</name>
    <dbReference type="NCBI Taxonomy" id="1675527"/>
    <lineage>
        <taxon>Bacteria</taxon>
        <taxon>Pseudomonadati</taxon>
        <taxon>Pseudomonadota</taxon>
        <taxon>Alphaproteobacteria</taxon>
        <taxon>Rhodobacterales</taxon>
        <taxon>Rhodobacter group</taxon>
        <taxon>Rhodobacter</taxon>
    </lineage>
</organism>
<keyword evidence="10" id="KW-1185">Reference proteome</keyword>
<dbReference type="InterPro" id="IPR051679">
    <property type="entry name" value="DASS-Related_Transporters"/>
</dbReference>
<dbReference type="InterPro" id="IPR036721">
    <property type="entry name" value="RCK_C_sf"/>
</dbReference>
<dbReference type="Pfam" id="PF02080">
    <property type="entry name" value="TrkA_C"/>
    <property type="match status" value="2"/>
</dbReference>
<dbReference type="InterPro" id="IPR004680">
    <property type="entry name" value="Cit_transptr-like_dom"/>
</dbReference>
<comment type="subcellular location">
    <subcellularLocation>
        <location evidence="1">Membrane</location>
        <topology evidence="1">Multi-pass membrane protein</topology>
    </subcellularLocation>
</comment>
<keyword evidence="6 7" id="KW-0472">Membrane</keyword>
<dbReference type="EMBL" id="LFTY01000002">
    <property type="protein sequence ID" value="KMW58191.1"/>
    <property type="molecule type" value="Genomic_DNA"/>
</dbReference>
<dbReference type="Proteomes" id="UP000037178">
    <property type="component" value="Unassembled WGS sequence"/>
</dbReference>
<evidence type="ECO:0000256" key="3">
    <source>
        <dbReference type="ARBA" id="ARBA00022692"/>
    </source>
</evidence>
<evidence type="ECO:0000256" key="1">
    <source>
        <dbReference type="ARBA" id="ARBA00004141"/>
    </source>
</evidence>
<evidence type="ECO:0000313" key="9">
    <source>
        <dbReference type="EMBL" id="KMW58191.1"/>
    </source>
</evidence>
<keyword evidence="5 7" id="KW-1133">Transmembrane helix</keyword>
<feature type="transmembrane region" description="Helical" evidence="7">
    <location>
        <begin position="398"/>
        <end position="431"/>
    </location>
</feature>
<keyword evidence="3 7" id="KW-0812">Transmembrane</keyword>
<comment type="caution">
    <text evidence="9">The sequence shown here is derived from an EMBL/GenBank/DDBJ whole genome shotgun (WGS) entry which is preliminary data.</text>
</comment>
<dbReference type="AlphaFoldDB" id="A0A0J9E6A4"/>
<feature type="transmembrane region" description="Helical" evidence="7">
    <location>
        <begin position="568"/>
        <end position="587"/>
    </location>
</feature>
<dbReference type="GO" id="GO:0005886">
    <property type="term" value="C:plasma membrane"/>
    <property type="evidence" value="ECO:0007669"/>
    <property type="project" value="TreeGrafter"/>
</dbReference>
<dbReference type="PANTHER" id="PTHR43652">
    <property type="entry name" value="BASIC AMINO ACID ANTIPORTER YFCC-RELATED"/>
    <property type="match status" value="1"/>
</dbReference>
<feature type="transmembrane region" description="Helical" evidence="7">
    <location>
        <begin position="6"/>
        <end position="21"/>
    </location>
</feature>
<evidence type="ECO:0000256" key="7">
    <source>
        <dbReference type="SAM" id="Phobius"/>
    </source>
</evidence>
<feature type="domain" description="RCK C-terminal" evidence="8">
    <location>
        <begin position="204"/>
        <end position="289"/>
    </location>
</feature>
<dbReference type="STRING" id="1675527.AIOL_003162"/>